<dbReference type="InterPro" id="IPR017850">
    <property type="entry name" value="Alkaline_phosphatase_core_sf"/>
</dbReference>
<dbReference type="Pfam" id="PF12411">
    <property type="entry name" value="Choline_sulf_C"/>
    <property type="match status" value="1"/>
</dbReference>
<gene>
    <name evidence="2" type="ORF">ABK905_06280</name>
</gene>
<proteinExistence type="predicted"/>
<sequence length="174" mass="19172">MPTLVELAAGEAPSAEQAAAPLDGRSLVPYLQGKAGGDNVAYGEYLAEGALAPMVMIRRGPWKYIASPGEPPQLFDITRDPLELNNLAASPAHRRSLEGLKGEAALRWDFDALNRQVLDSQHKRLFLNQALSLGEAAAWDYQPPQDAGRRFIRNNQTLDEQEARARYPRPPSVR</sequence>
<organism evidence="2">
    <name type="scientific">Acerihabitans sp. KWT182</name>
    <dbReference type="NCBI Taxonomy" id="3157919"/>
    <lineage>
        <taxon>Bacteria</taxon>
        <taxon>Pseudomonadati</taxon>
        <taxon>Pseudomonadota</taxon>
        <taxon>Gammaproteobacteria</taxon>
        <taxon>Enterobacterales</taxon>
        <taxon>Pectobacteriaceae</taxon>
        <taxon>Acerihabitans</taxon>
    </lineage>
</organism>
<dbReference type="InterPro" id="IPR051849">
    <property type="entry name" value="GAG-degrading_sulfatase"/>
</dbReference>
<accession>A0AAU7QCT5</accession>
<feature type="domain" description="Choline sulfatase enzyme C-terminal" evidence="1">
    <location>
        <begin position="116"/>
        <end position="167"/>
    </location>
</feature>
<dbReference type="GO" id="GO:0004065">
    <property type="term" value="F:arylsulfatase activity"/>
    <property type="evidence" value="ECO:0007669"/>
    <property type="project" value="TreeGrafter"/>
</dbReference>
<dbReference type="AlphaFoldDB" id="A0AAU7QCT5"/>
<name>A0AAU7QCT5_9GAMM</name>
<evidence type="ECO:0000259" key="1">
    <source>
        <dbReference type="Pfam" id="PF12411"/>
    </source>
</evidence>
<evidence type="ECO:0000313" key="2">
    <source>
        <dbReference type="EMBL" id="XBS70727.1"/>
    </source>
</evidence>
<dbReference type="PANTHER" id="PTHR46615">
    <property type="entry name" value="ARYLSULFATASE K"/>
    <property type="match status" value="1"/>
</dbReference>
<dbReference type="GO" id="GO:0015024">
    <property type="term" value="F:glucuronate-2-sulfatase activity"/>
    <property type="evidence" value="ECO:0007669"/>
    <property type="project" value="TreeGrafter"/>
</dbReference>
<reference evidence="2" key="1">
    <citation type="submission" date="2024-06" db="EMBL/GenBank/DDBJ databases">
        <authorList>
            <person name="Coelho C."/>
            <person name="Bento M."/>
            <person name="Garcia E."/>
            <person name="Camelo A."/>
            <person name="Brandao I."/>
            <person name="Espirito Santo C."/>
            <person name="Trovao J."/>
            <person name="Verissimo A."/>
            <person name="Costa J."/>
            <person name="Tiago I."/>
        </authorList>
    </citation>
    <scope>NUCLEOTIDE SEQUENCE</scope>
    <source>
        <strain evidence="2">KWT182</strain>
    </source>
</reference>
<dbReference type="SUPFAM" id="SSF53649">
    <property type="entry name" value="Alkaline phosphatase-like"/>
    <property type="match status" value="1"/>
</dbReference>
<dbReference type="InterPro" id="IPR025863">
    <property type="entry name" value="Choline_sulf_C_dom"/>
</dbReference>
<dbReference type="Gene3D" id="3.40.720.10">
    <property type="entry name" value="Alkaline Phosphatase, subunit A"/>
    <property type="match status" value="1"/>
</dbReference>
<protein>
    <recommendedName>
        <fullName evidence="1">Choline sulfatase enzyme C-terminal domain-containing protein</fullName>
    </recommendedName>
</protein>
<dbReference type="EMBL" id="CP157947">
    <property type="protein sequence ID" value="XBS70727.1"/>
    <property type="molecule type" value="Genomic_DNA"/>
</dbReference>
<dbReference type="PANTHER" id="PTHR46615:SF1">
    <property type="entry name" value="ARYLSULFATASE K"/>
    <property type="match status" value="1"/>
</dbReference>